<sequence length="136" mass="15075">MKTTWQTLAVAILVLAVSSQDCPESLKHHQQHHHQVIHRVVQQDCVDPVISHPVPVIVQKSYMASPPVQTQRTASVPPMQQSQPAVGLYPQNSTATAGASVSRRDRRMNNGFNKNRELSGLIMAVVFVVLVSFIFQ</sequence>
<feature type="compositionally biased region" description="Polar residues" evidence="1">
    <location>
        <begin position="80"/>
        <end position="99"/>
    </location>
</feature>
<keyword evidence="2" id="KW-0812">Transmembrane</keyword>
<keyword evidence="2" id="KW-0472">Membrane</keyword>
<evidence type="ECO:0000256" key="1">
    <source>
        <dbReference type="SAM" id="MobiDB-lite"/>
    </source>
</evidence>
<dbReference type="EMBL" id="HACM01002694">
    <property type="protein sequence ID" value="CRZ03136.1"/>
    <property type="molecule type" value="Transcribed_RNA"/>
</dbReference>
<reference evidence="4" key="1">
    <citation type="submission" date="2015-04" db="EMBL/GenBank/DDBJ databases">
        <title>The genome sequence of the plant pathogenic Rhizarian Plasmodiophora brassicae reveals insights in its biotrophic life cycle and the origin of chitin synthesis.</title>
        <authorList>
            <person name="Schwelm A."/>
            <person name="Fogelqvist J."/>
            <person name="Knaust A."/>
            <person name="Julke S."/>
            <person name="Lilja T."/>
            <person name="Dhandapani V."/>
            <person name="Bonilla-Rosso G."/>
            <person name="Karlsson M."/>
            <person name="Shevchenko A."/>
            <person name="Choi S.R."/>
            <person name="Kim H.G."/>
            <person name="Park J.Y."/>
            <person name="Lim Y.P."/>
            <person name="Ludwig-Muller J."/>
            <person name="Dixelius C."/>
        </authorList>
    </citation>
    <scope>NUCLEOTIDE SEQUENCE</scope>
    <source>
        <tissue evidence="4">Potato root galls</tissue>
    </source>
</reference>
<feature type="region of interest" description="Disordered" evidence="1">
    <location>
        <begin position="80"/>
        <end position="102"/>
    </location>
</feature>
<dbReference type="AlphaFoldDB" id="A0A0H5QP21"/>
<accession>A0A0H5QP21</accession>
<evidence type="ECO:0000313" key="4">
    <source>
        <dbReference type="EMBL" id="CRZ03136.1"/>
    </source>
</evidence>
<proteinExistence type="predicted"/>
<feature type="transmembrane region" description="Helical" evidence="2">
    <location>
        <begin position="118"/>
        <end position="135"/>
    </location>
</feature>
<name>A0A0H5QP21_9EUKA</name>
<evidence type="ECO:0000256" key="3">
    <source>
        <dbReference type="SAM" id="SignalP"/>
    </source>
</evidence>
<evidence type="ECO:0000256" key="2">
    <source>
        <dbReference type="SAM" id="Phobius"/>
    </source>
</evidence>
<protein>
    <submittedName>
        <fullName evidence="4">Uncharacterized protein</fullName>
    </submittedName>
</protein>
<feature type="chain" id="PRO_5005223638" evidence="3">
    <location>
        <begin position="20"/>
        <end position="136"/>
    </location>
</feature>
<keyword evidence="2" id="KW-1133">Transmembrane helix</keyword>
<organism evidence="4">
    <name type="scientific">Spongospora subterranea</name>
    <dbReference type="NCBI Taxonomy" id="70186"/>
    <lineage>
        <taxon>Eukaryota</taxon>
        <taxon>Sar</taxon>
        <taxon>Rhizaria</taxon>
        <taxon>Endomyxa</taxon>
        <taxon>Phytomyxea</taxon>
        <taxon>Plasmodiophorida</taxon>
        <taxon>Plasmodiophoridae</taxon>
        <taxon>Spongospora</taxon>
    </lineage>
</organism>
<feature type="signal peptide" evidence="3">
    <location>
        <begin position="1"/>
        <end position="19"/>
    </location>
</feature>
<keyword evidence="3" id="KW-0732">Signal</keyword>